<keyword evidence="5 10" id="KW-0472">Membrane</keyword>
<feature type="compositionally biased region" description="Basic and acidic residues" evidence="11">
    <location>
        <begin position="147"/>
        <end position="167"/>
    </location>
</feature>
<dbReference type="PROSITE" id="PS50216">
    <property type="entry name" value="DHHC"/>
    <property type="match status" value="1"/>
</dbReference>
<protein>
    <recommendedName>
        <fullName evidence="10">Palmitoyltransferase</fullName>
        <ecNumber evidence="10">2.3.1.225</ecNumber>
    </recommendedName>
</protein>
<evidence type="ECO:0000256" key="7">
    <source>
        <dbReference type="ARBA" id="ARBA00023288"/>
    </source>
</evidence>
<dbReference type="Proteomes" id="UP000094043">
    <property type="component" value="Chromosome 4"/>
</dbReference>
<evidence type="ECO:0000256" key="4">
    <source>
        <dbReference type="ARBA" id="ARBA00022989"/>
    </source>
</evidence>
<feature type="region of interest" description="Disordered" evidence="11">
    <location>
        <begin position="77"/>
        <end position="126"/>
    </location>
</feature>
<comment type="similarity">
    <text evidence="10">Belongs to the DHHC palmitoyltransferase family.</text>
</comment>
<evidence type="ECO:0000256" key="8">
    <source>
        <dbReference type="ARBA" id="ARBA00023315"/>
    </source>
</evidence>
<feature type="transmembrane region" description="Helical" evidence="10">
    <location>
        <begin position="517"/>
        <end position="534"/>
    </location>
</feature>
<evidence type="ECO:0000256" key="6">
    <source>
        <dbReference type="ARBA" id="ARBA00023139"/>
    </source>
</evidence>
<name>A0A1E3IJV5_9TREE</name>
<dbReference type="RefSeq" id="XP_066069053.1">
    <property type="nucleotide sequence ID" value="XM_066212956.1"/>
</dbReference>
<keyword evidence="2 10" id="KW-0808">Transferase</keyword>
<dbReference type="OrthoDB" id="9909019at2759"/>
<gene>
    <name evidence="12" type="ORF">L203_103559</name>
</gene>
<evidence type="ECO:0000256" key="9">
    <source>
        <dbReference type="ARBA" id="ARBA00048048"/>
    </source>
</evidence>
<keyword evidence="3 10" id="KW-0812">Transmembrane</keyword>
<feature type="region of interest" description="Disordered" evidence="11">
    <location>
        <begin position="142"/>
        <end position="168"/>
    </location>
</feature>
<evidence type="ECO:0000256" key="11">
    <source>
        <dbReference type="SAM" id="MobiDB-lite"/>
    </source>
</evidence>
<keyword evidence="4 10" id="KW-1133">Transmembrane helix</keyword>
<keyword evidence="6" id="KW-0564">Palmitate</keyword>
<comment type="subcellular location">
    <subcellularLocation>
        <location evidence="1">Membrane</location>
        <topology evidence="1">Multi-pass membrane protein</topology>
    </subcellularLocation>
</comment>
<dbReference type="AlphaFoldDB" id="A0A1E3IJV5"/>
<evidence type="ECO:0000313" key="12">
    <source>
        <dbReference type="EMBL" id="WVN88353.1"/>
    </source>
</evidence>
<feature type="compositionally biased region" description="Basic and acidic residues" evidence="11">
    <location>
        <begin position="36"/>
        <end position="48"/>
    </location>
</feature>
<evidence type="ECO:0000313" key="13">
    <source>
        <dbReference type="Proteomes" id="UP000094043"/>
    </source>
</evidence>
<accession>A0A1E3IJV5</accession>
<feature type="compositionally biased region" description="Basic and acidic residues" evidence="11">
    <location>
        <begin position="1"/>
        <end position="14"/>
    </location>
</feature>
<evidence type="ECO:0000256" key="10">
    <source>
        <dbReference type="RuleBase" id="RU079119"/>
    </source>
</evidence>
<sequence>MTNDELNKQEESHEVTTLPTRQASVTVLDQVDELKEAGPGLQRRESLENTRNFYGGRPTSPLGSSVYRQLSTASRFANSKNRARSNSHASANSFSAGANSDTMSPKSPVRSPVPLPTPKGFLSPKKPAAAVRLERIRGGQAFTSARSRIDEGESRADGSEVLSDRLSQDGYTYEPSIASNFRHRREFSQGTLSSEPPHSFHAALTNAGSEMTEVPHISSPTSPNMGPGNIIQESWDRSLRHSVTTVSTPPQRLQTLGLSSDHLMNLDAEKNEKIHDNIPSRSTFEHIRTEHHVEMKAKRQRRYHAFENPLSRFICRGYVLIGGDTWYSMGLVMALILGISGVWLGTTGAWMWVHGKEYGLAKGAGVAITIIFVYLFALTFSSFLVTALREPGIIPRKLDLDPPMTKVDDYWEPYPRELVVNDGRVTVKYCETCETYRPPRCSHCRLCGNCVDGIDHHCSYLHTCIGKRNYFSFIVLLMTAGITDIYIMIFSAIHLLLICHHENVSFKKAIQNSPGSAVSFLLGVLAFVPILFLLQYHIRLLFFNLTTLEQIRANTSNSLFAIPKRPDNPFARSSTWKNIVYASFGRPQFPSWINASGWENIDKREINPALRD</sequence>
<keyword evidence="7" id="KW-0449">Lipoprotein</keyword>
<dbReference type="GO" id="GO:0016020">
    <property type="term" value="C:membrane"/>
    <property type="evidence" value="ECO:0007669"/>
    <property type="project" value="UniProtKB-SubCell"/>
</dbReference>
<evidence type="ECO:0000256" key="3">
    <source>
        <dbReference type="ARBA" id="ARBA00022692"/>
    </source>
</evidence>
<comment type="domain">
    <text evidence="10">The DHHC domain is required for palmitoyltransferase activity.</text>
</comment>
<dbReference type="GeneID" id="91087770"/>
<reference evidence="12" key="1">
    <citation type="submission" date="2016-06" db="EMBL/GenBank/DDBJ databases">
        <authorList>
            <person name="Cuomo C."/>
            <person name="Litvintseva A."/>
            <person name="Heitman J."/>
            <person name="Chen Y."/>
            <person name="Sun S."/>
            <person name="Springer D."/>
            <person name="Dromer F."/>
            <person name="Young S."/>
            <person name="Zeng Q."/>
            <person name="Chapman S."/>
            <person name="Gujja S."/>
            <person name="Saif S."/>
            <person name="Birren B."/>
        </authorList>
    </citation>
    <scope>NUCLEOTIDE SEQUENCE</scope>
    <source>
        <strain evidence="12">CBS 7841</strain>
    </source>
</reference>
<dbReference type="Pfam" id="PF01529">
    <property type="entry name" value="DHHC"/>
    <property type="match status" value="1"/>
</dbReference>
<dbReference type="VEuPathDB" id="FungiDB:L203_02844"/>
<feature type="region of interest" description="Disordered" evidence="11">
    <location>
        <begin position="36"/>
        <end position="65"/>
    </location>
</feature>
<feature type="region of interest" description="Disordered" evidence="11">
    <location>
        <begin position="210"/>
        <end position="231"/>
    </location>
</feature>
<dbReference type="InterPro" id="IPR039859">
    <property type="entry name" value="PFA4/ZDH16/20/ERF2-like"/>
</dbReference>
<proteinExistence type="inferred from homology"/>
<evidence type="ECO:0000256" key="2">
    <source>
        <dbReference type="ARBA" id="ARBA00022679"/>
    </source>
</evidence>
<dbReference type="EMBL" id="CP143787">
    <property type="protein sequence ID" value="WVN88353.1"/>
    <property type="molecule type" value="Genomic_DNA"/>
</dbReference>
<dbReference type="InterPro" id="IPR001594">
    <property type="entry name" value="Palmitoyltrfase_DHHC"/>
</dbReference>
<feature type="transmembrane region" description="Helical" evidence="10">
    <location>
        <begin position="364"/>
        <end position="388"/>
    </location>
</feature>
<dbReference type="KEGG" id="cdep:91087770"/>
<dbReference type="PANTHER" id="PTHR22883:SF488">
    <property type="entry name" value="PALMITOYLTRANSFERASE"/>
    <property type="match status" value="1"/>
</dbReference>
<dbReference type="GO" id="GO:0005794">
    <property type="term" value="C:Golgi apparatus"/>
    <property type="evidence" value="ECO:0007669"/>
    <property type="project" value="TreeGrafter"/>
</dbReference>
<evidence type="ECO:0000256" key="5">
    <source>
        <dbReference type="ARBA" id="ARBA00023136"/>
    </source>
</evidence>
<feature type="transmembrane region" description="Helical" evidence="10">
    <location>
        <begin position="326"/>
        <end position="352"/>
    </location>
</feature>
<dbReference type="PANTHER" id="PTHR22883">
    <property type="entry name" value="ZINC FINGER DHHC DOMAIN CONTAINING PROTEIN"/>
    <property type="match status" value="1"/>
</dbReference>
<dbReference type="GO" id="GO:0019706">
    <property type="term" value="F:protein-cysteine S-palmitoyltransferase activity"/>
    <property type="evidence" value="ECO:0007669"/>
    <property type="project" value="UniProtKB-EC"/>
</dbReference>
<organism evidence="12 13">
    <name type="scientific">Cryptococcus depauperatus CBS 7841</name>
    <dbReference type="NCBI Taxonomy" id="1295531"/>
    <lineage>
        <taxon>Eukaryota</taxon>
        <taxon>Fungi</taxon>
        <taxon>Dikarya</taxon>
        <taxon>Basidiomycota</taxon>
        <taxon>Agaricomycotina</taxon>
        <taxon>Tremellomycetes</taxon>
        <taxon>Tremellales</taxon>
        <taxon>Cryptococcaceae</taxon>
        <taxon>Cryptococcus</taxon>
    </lineage>
</organism>
<reference evidence="12" key="3">
    <citation type="submission" date="2024-01" db="EMBL/GenBank/DDBJ databases">
        <authorList>
            <person name="Coelho M.A."/>
            <person name="David-Palma M."/>
            <person name="Shea T."/>
            <person name="Sun S."/>
            <person name="Cuomo C.A."/>
            <person name="Heitman J."/>
        </authorList>
    </citation>
    <scope>NUCLEOTIDE SEQUENCE</scope>
    <source>
        <strain evidence="12">CBS 7841</strain>
    </source>
</reference>
<feature type="region of interest" description="Disordered" evidence="11">
    <location>
        <begin position="1"/>
        <end position="24"/>
    </location>
</feature>
<feature type="compositionally biased region" description="Polar residues" evidence="11">
    <location>
        <begin position="15"/>
        <end position="24"/>
    </location>
</feature>
<feature type="transmembrane region" description="Helical" evidence="10">
    <location>
        <begin position="470"/>
        <end position="497"/>
    </location>
</feature>
<reference evidence="12" key="2">
    <citation type="journal article" date="2022" name="Elife">
        <title>Obligate sexual reproduction of a homothallic fungus closely related to the Cryptococcus pathogenic species complex.</title>
        <authorList>
            <person name="Passer A.R."/>
            <person name="Clancey S.A."/>
            <person name="Shea T."/>
            <person name="David-Palma M."/>
            <person name="Averette A.F."/>
            <person name="Boekhout T."/>
            <person name="Porcel B.M."/>
            <person name="Nowrousian M."/>
            <person name="Cuomo C.A."/>
            <person name="Sun S."/>
            <person name="Heitman J."/>
            <person name="Coelho M.A."/>
        </authorList>
    </citation>
    <scope>NUCLEOTIDE SEQUENCE</scope>
    <source>
        <strain evidence="12">CBS 7841</strain>
    </source>
</reference>
<keyword evidence="8 10" id="KW-0012">Acyltransferase</keyword>
<keyword evidence="13" id="KW-1185">Reference proteome</keyword>
<comment type="catalytic activity">
    <reaction evidence="9 10">
        <text>L-cysteinyl-[protein] + hexadecanoyl-CoA = S-hexadecanoyl-L-cysteinyl-[protein] + CoA</text>
        <dbReference type="Rhea" id="RHEA:36683"/>
        <dbReference type="Rhea" id="RHEA-COMP:10131"/>
        <dbReference type="Rhea" id="RHEA-COMP:11032"/>
        <dbReference type="ChEBI" id="CHEBI:29950"/>
        <dbReference type="ChEBI" id="CHEBI:57287"/>
        <dbReference type="ChEBI" id="CHEBI:57379"/>
        <dbReference type="ChEBI" id="CHEBI:74151"/>
        <dbReference type="EC" id="2.3.1.225"/>
    </reaction>
</comment>
<dbReference type="EC" id="2.3.1.225" evidence="10"/>
<dbReference type="GO" id="GO:0006612">
    <property type="term" value="P:protein targeting to membrane"/>
    <property type="evidence" value="ECO:0007669"/>
    <property type="project" value="TreeGrafter"/>
</dbReference>
<evidence type="ECO:0000256" key="1">
    <source>
        <dbReference type="ARBA" id="ARBA00004141"/>
    </source>
</evidence>
<feature type="compositionally biased region" description="Low complexity" evidence="11">
    <location>
        <begin position="77"/>
        <end position="100"/>
    </location>
</feature>
<dbReference type="GO" id="GO:0005783">
    <property type="term" value="C:endoplasmic reticulum"/>
    <property type="evidence" value="ECO:0007669"/>
    <property type="project" value="TreeGrafter"/>
</dbReference>